<dbReference type="Proteomes" id="UP001597295">
    <property type="component" value="Unassembled WGS sequence"/>
</dbReference>
<protein>
    <submittedName>
        <fullName evidence="8">Energy transducer TonB</fullName>
    </submittedName>
</protein>
<dbReference type="NCBIfam" id="TIGR01352">
    <property type="entry name" value="tonB_Cterm"/>
    <property type="match status" value="1"/>
</dbReference>
<evidence type="ECO:0000313" key="8">
    <source>
        <dbReference type="EMBL" id="MFD2265153.1"/>
    </source>
</evidence>
<dbReference type="Gene3D" id="3.30.1150.10">
    <property type="match status" value="1"/>
</dbReference>
<reference evidence="9" key="1">
    <citation type="journal article" date="2019" name="Int. J. Syst. Evol. Microbiol.">
        <title>The Global Catalogue of Microorganisms (GCM) 10K type strain sequencing project: providing services to taxonomists for standard genome sequencing and annotation.</title>
        <authorList>
            <consortium name="The Broad Institute Genomics Platform"/>
            <consortium name="The Broad Institute Genome Sequencing Center for Infectious Disease"/>
            <person name="Wu L."/>
            <person name="Ma J."/>
        </authorList>
    </citation>
    <scope>NUCLEOTIDE SEQUENCE [LARGE SCALE GENOMIC DNA]</scope>
    <source>
        <strain evidence="9">CGMCC 1.19062</strain>
    </source>
</reference>
<dbReference type="Pfam" id="PF03544">
    <property type="entry name" value="TonB_C"/>
    <property type="match status" value="1"/>
</dbReference>
<evidence type="ECO:0000256" key="6">
    <source>
        <dbReference type="SAM" id="Phobius"/>
    </source>
</evidence>
<dbReference type="PRINTS" id="PR01217">
    <property type="entry name" value="PRICHEXTENSN"/>
</dbReference>
<organism evidence="8 9">
    <name type="scientific">Lacibacterium aquatile</name>
    <dbReference type="NCBI Taxonomy" id="1168082"/>
    <lineage>
        <taxon>Bacteria</taxon>
        <taxon>Pseudomonadati</taxon>
        <taxon>Pseudomonadota</taxon>
        <taxon>Alphaproteobacteria</taxon>
        <taxon>Rhodospirillales</taxon>
        <taxon>Rhodospirillaceae</taxon>
    </lineage>
</organism>
<evidence type="ECO:0000256" key="2">
    <source>
        <dbReference type="ARBA" id="ARBA00022692"/>
    </source>
</evidence>
<comment type="subcellular location">
    <subcellularLocation>
        <location evidence="1">Membrane</location>
        <topology evidence="1">Single-pass membrane protein</topology>
    </subcellularLocation>
</comment>
<evidence type="ECO:0000256" key="5">
    <source>
        <dbReference type="SAM" id="MobiDB-lite"/>
    </source>
</evidence>
<keyword evidence="4 6" id="KW-0472">Membrane</keyword>
<comment type="caution">
    <text evidence="8">The sequence shown here is derived from an EMBL/GenBank/DDBJ whole genome shotgun (WGS) entry which is preliminary data.</text>
</comment>
<feature type="domain" description="TonB C-terminal" evidence="7">
    <location>
        <begin position="192"/>
        <end position="282"/>
    </location>
</feature>
<keyword evidence="2 6" id="KW-0812">Transmembrane</keyword>
<evidence type="ECO:0000313" key="9">
    <source>
        <dbReference type="Proteomes" id="UP001597295"/>
    </source>
</evidence>
<evidence type="ECO:0000256" key="3">
    <source>
        <dbReference type="ARBA" id="ARBA00022989"/>
    </source>
</evidence>
<dbReference type="InterPro" id="IPR006260">
    <property type="entry name" value="TonB/TolA_C"/>
</dbReference>
<accession>A0ABW5DVK3</accession>
<feature type="compositionally biased region" description="Pro residues" evidence="5">
    <location>
        <begin position="121"/>
        <end position="138"/>
    </location>
</feature>
<sequence length="282" mass="30470">MTMELYQESRSSRPWLIAGLVVLTIHAGGVAAMLVRFFDPAPMPPPLPAILIDMEPLPLPEIPPEAIPLPEEAPPVDLQPPPPPPEPEPVPEPPKPIEVPIELPPPPEPPPPVIEREVAVPLPPPPPPPKPKPKPAPKPQVRQVVPPPPNPLPPVVDAPPPPPAPPPSAPAAPAAVEAPPPRPTMKSDAEMTWENQMFARLRRFTRRTDYITSRGIRPYIEIKFVIDREGNVLSSQVHVSSGNGDFDRTALGIVRRASPLPAPPPEKLGETVEIIVPVNLSL</sequence>
<gene>
    <name evidence="8" type="ORF">ACFSM5_19780</name>
</gene>
<dbReference type="RefSeq" id="WP_379878325.1">
    <property type="nucleotide sequence ID" value="NZ_JBHUIP010000016.1"/>
</dbReference>
<feature type="compositionally biased region" description="Pro residues" evidence="5">
    <location>
        <begin position="62"/>
        <end position="113"/>
    </location>
</feature>
<proteinExistence type="predicted"/>
<evidence type="ECO:0000256" key="1">
    <source>
        <dbReference type="ARBA" id="ARBA00004167"/>
    </source>
</evidence>
<dbReference type="SUPFAM" id="SSF74653">
    <property type="entry name" value="TolA/TonB C-terminal domain"/>
    <property type="match status" value="1"/>
</dbReference>
<dbReference type="PROSITE" id="PS52015">
    <property type="entry name" value="TONB_CTD"/>
    <property type="match status" value="1"/>
</dbReference>
<dbReference type="InterPro" id="IPR037682">
    <property type="entry name" value="TonB_C"/>
</dbReference>
<feature type="transmembrane region" description="Helical" evidence="6">
    <location>
        <begin position="15"/>
        <end position="35"/>
    </location>
</feature>
<evidence type="ECO:0000256" key="4">
    <source>
        <dbReference type="ARBA" id="ARBA00023136"/>
    </source>
</evidence>
<feature type="region of interest" description="Disordered" evidence="5">
    <location>
        <begin position="62"/>
        <end position="187"/>
    </location>
</feature>
<dbReference type="EMBL" id="JBHUIP010000016">
    <property type="protein sequence ID" value="MFD2265153.1"/>
    <property type="molecule type" value="Genomic_DNA"/>
</dbReference>
<keyword evidence="3 6" id="KW-1133">Transmembrane helix</keyword>
<feature type="compositionally biased region" description="Pro residues" evidence="5">
    <location>
        <begin position="145"/>
        <end position="170"/>
    </location>
</feature>
<evidence type="ECO:0000259" key="7">
    <source>
        <dbReference type="PROSITE" id="PS52015"/>
    </source>
</evidence>
<keyword evidence="9" id="KW-1185">Reference proteome</keyword>
<name>A0ABW5DVK3_9PROT</name>